<evidence type="ECO:0000313" key="3">
    <source>
        <dbReference type="Proteomes" id="UP000043764"/>
    </source>
</evidence>
<evidence type="ECO:0000313" key="2">
    <source>
        <dbReference type="EMBL" id="CRL11945.1"/>
    </source>
</evidence>
<proteinExistence type="predicted"/>
<dbReference type="PANTHER" id="PTHR41521">
    <property type="match status" value="1"/>
</dbReference>
<dbReference type="PANTHER" id="PTHR41521:SF4">
    <property type="entry name" value="BLR0684 PROTEIN"/>
    <property type="match status" value="1"/>
</dbReference>
<organism evidence="2 3">
    <name type="scientific">Phaeobacter italicus</name>
    <dbReference type="NCBI Taxonomy" id="481446"/>
    <lineage>
        <taxon>Bacteria</taxon>
        <taxon>Pseudomonadati</taxon>
        <taxon>Pseudomonadota</taxon>
        <taxon>Alphaproteobacteria</taxon>
        <taxon>Rhodobacterales</taxon>
        <taxon>Roseobacteraceae</taxon>
        <taxon>Phaeobacter</taxon>
    </lineage>
</organism>
<dbReference type="InterPro" id="IPR010753">
    <property type="entry name" value="DUF1330"/>
</dbReference>
<dbReference type="EMBL" id="CVRL01000037">
    <property type="protein sequence ID" value="CRL11945.1"/>
    <property type="molecule type" value="Genomic_DNA"/>
</dbReference>
<protein>
    <recommendedName>
        <fullName evidence="1">DUF1330 domain-containing protein</fullName>
    </recommendedName>
</protein>
<name>A0A0H5DIU8_9RHOB</name>
<accession>A0A0H5DIU8</accession>
<keyword evidence="3" id="KW-1185">Reference proteome</keyword>
<dbReference type="STRING" id="481446.NIT7645_00135"/>
<evidence type="ECO:0000259" key="1">
    <source>
        <dbReference type="Pfam" id="PF07045"/>
    </source>
</evidence>
<dbReference type="InterPro" id="IPR011008">
    <property type="entry name" value="Dimeric_a/b-barrel"/>
</dbReference>
<feature type="domain" description="DUF1330" evidence="1">
    <location>
        <begin position="2"/>
        <end position="91"/>
    </location>
</feature>
<dbReference type="RefSeq" id="WP_050673967.1">
    <property type="nucleotide sequence ID" value="NZ_CVRL01000037.1"/>
</dbReference>
<reference evidence="3" key="1">
    <citation type="submission" date="2015-05" db="EMBL/GenBank/DDBJ databases">
        <authorList>
            <person name="Rodrigo-Torres Lidia"/>
            <person name="Arahal R.David."/>
        </authorList>
    </citation>
    <scope>NUCLEOTIDE SEQUENCE [LARGE SCALE GENOMIC DNA]</scope>
    <source>
        <strain evidence="3">CECT 7321</strain>
    </source>
</reference>
<dbReference type="SUPFAM" id="SSF54909">
    <property type="entry name" value="Dimeric alpha+beta barrel"/>
    <property type="match status" value="1"/>
</dbReference>
<dbReference type="Pfam" id="PF07045">
    <property type="entry name" value="DUF1330"/>
    <property type="match status" value="1"/>
</dbReference>
<dbReference type="Proteomes" id="UP000043764">
    <property type="component" value="Unassembled WGS sequence"/>
</dbReference>
<dbReference type="AlphaFoldDB" id="A0A0H5DIU8"/>
<sequence>MAYVYVNLVLKDAEKMAAYRQKAGAALAKHGAKPLVSSPQQTVIEGQRDETGIGVILEFPTVDAAKAWISDPDLAATHALRRAAGDCAITLLA</sequence>
<gene>
    <name evidence="2" type="ORF">NIT7321_02816</name>
</gene>
<dbReference type="Gene3D" id="3.30.70.100">
    <property type="match status" value="1"/>
</dbReference>